<evidence type="ECO:0000256" key="1">
    <source>
        <dbReference type="SAM" id="MobiDB-lite"/>
    </source>
</evidence>
<name>A0A8S5T1J1_9CAUD</name>
<protein>
    <submittedName>
        <fullName evidence="2">Uncharacterized protein</fullName>
    </submittedName>
</protein>
<proteinExistence type="predicted"/>
<organism evidence="2">
    <name type="scientific">Myoviridae sp. ctp4Q36</name>
    <dbReference type="NCBI Taxonomy" id="2827708"/>
    <lineage>
        <taxon>Viruses</taxon>
        <taxon>Duplodnaviria</taxon>
        <taxon>Heunggongvirae</taxon>
        <taxon>Uroviricota</taxon>
        <taxon>Caudoviricetes</taxon>
    </lineage>
</organism>
<evidence type="ECO:0000313" key="2">
    <source>
        <dbReference type="EMBL" id="DAF56984.1"/>
    </source>
</evidence>
<reference evidence="2" key="1">
    <citation type="journal article" date="2021" name="Proc. Natl. Acad. Sci. U.S.A.">
        <title>A Catalog of Tens of Thousands of Viruses from Human Metagenomes Reveals Hidden Associations with Chronic Diseases.</title>
        <authorList>
            <person name="Tisza M.J."/>
            <person name="Buck C.B."/>
        </authorList>
    </citation>
    <scope>NUCLEOTIDE SEQUENCE</scope>
    <source>
        <strain evidence="2">Ctp4Q36</strain>
    </source>
</reference>
<accession>A0A8S5T1J1</accession>
<feature type="compositionally biased region" description="Acidic residues" evidence="1">
    <location>
        <begin position="80"/>
        <end position="90"/>
    </location>
</feature>
<feature type="region of interest" description="Disordered" evidence="1">
    <location>
        <begin position="70"/>
        <end position="99"/>
    </location>
</feature>
<sequence length="99" mass="10848">MRKIKDSKGKTFAHVVGKGTIEIKRSNQTFIITGKDFSILGTSTFAPDTKEFLVVENGKLVEDGITIVDDSLPDTKEAEQTTETEPETEADALAKSEEE</sequence>
<dbReference type="EMBL" id="BK032725">
    <property type="protein sequence ID" value="DAF56984.1"/>
    <property type="molecule type" value="Genomic_DNA"/>
</dbReference>